<dbReference type="Proteomes" id="UP000712600">
    <property type="component" value="Unassembled WGS sequence"/>
</dbReference>
<organism evidence="2 3">
    <name type="scientific">Brassica cretica</name>
    <name type="common">Mustard</name>
    <dbReference type="NCBI Taxonomy" id="69181"/>
    <lineage>
        <taxon>Eukaryota</taxon>
        <taxon>Viridiplantae</taxon>
        <taxon>Streptophyta</taxon>
        <taxon>Embryophyta</taxon>
        <taxon>Tracheophyta</taxon>
        <taxon>Spermatophyta</taxon>
        <taxon>Magnoliopsida</taxon>
        <taxon>eudicotyledons</taxon>
        <taxon>Gunneridae</taxon>
        <taxon>Pentapetalae</taxon>
        <taxon>rosids</taxon>
        <taxon>malvids</taxon>
        <taxon>Brassicales</taxon>
        <taxon>Brassicaceae</taxon>
        <taxon>Brassiceae</taxon>
        <taxon>Brassica</taxon>
    </lineage>
</organism>
<evidence type="ECO:0000256" key="1">
    <source>
        <dbReference type="SAM" id="MobiDB-lite"/>
    </source>
</evidence>
<evidence type="ECO:0000313" key="3">
    <source>
        <dbReference type="Proteomes" id="UP000712600"/>
    </source>
</evidence>
<comment type="caution">
    <text evidence="2">The sequence shown here is derived from an EMBL/GenBank/DDBJ whole genome shotgun (WGS) entry which is preliminary data.</text>
</comment>
<gene>
    <name evidence="2" type="ORF">F2Q69_00012661</name>
</gene>
<feature type="compositionally biased region" description="Polar residues" evidence="1">
    <location>
        <begin position="189"/>
        <end position="200"/>
    </location>
</feature>
<accession>A0A8S9QJH1</accession>
<protein>
    <submittedName>
        <fullName evidence="2">Uncharacterized protein</fullName>
    </submittedName>
</protein>
<proteinExistence type="predicted"/>
<evidence type="ECO:0000313" key="2">
    <source>
        <dbReference type="EMBL" id="KAF3553236.1"/>
    </source>
</evidence>
<sequence length="287" mass="31568">MGMRIKQDWVCASLSVLPKLPKTHVQPKAHRGNTGYSCKSTVEYMEQKCKSPGAPNNICLSKRGKQQSLALGSLHPYQHPLNLLVTSYRSRIQHSNSIMASFRAAEYEIRTDPGQDDATMAEPDDSSTKDKPGWINGRIKNPRVIKNLRVPKQSLGPEKISGPGKGKPPGSYITPGSKRPPGPKETSEFKTTSGSRATYGFKTTSGPKETFGFKTTFGSRATSGFKTTFRSKRNLRVQKDLQVQSNLRVQNDLWVLNTTSGSEGTSGFPNNLRVLTQPPGSKCDLRV</sequence>
<dbReference type="AlphaFoldDB" id="A0A8S9QJH1"/>
<feature type="region of interest" description="Disordered" evidence="1">
    <location>
        <begin position="112"/>
        <end position="200"/>
    </location>
</feature>
<dbReference type="EMBL" id="QGKX02000996">
    <property type="protein sequence ID" value="KAF3553236.1"/>
    <property type="molecule type" value="Genomic_DNA"/>
</dbReference>
<reference evidence="2" key="1">
    <citation type="submission" date="2019-12" db="EMBL/GenBank/DDBJ databases">
        <title>Genome sequencing and annotation of Brassica cretica.</title>
        <authorList>
            <person name="Studholme D.J."/>
            <person name="Sarris P."/>
        </authorList>
    </citation>
    <scope>NUCLEOTIDE SEQUENCE</scope>
    <source>
        <strain evidence="2">PFS-109/04</strain>
        <tissue evidence="2">Leaf</tissue>
    </source>
</reference>
<name>A0A8S9QJH1_BRACR</name>